<dbReference type="AlphaFoldDB" id="A0A381TG54"/>
<evidence type="ECO:0000256" key="11">
    <source>
        <dbReference type="ARBA" id="ARBA00023204"/>
    </source>
</evidence>
<keyword evidence="9" id="KW-0408">Iron</keyword>
<reference evidence="13" key="1">
    <citation type="submission" date="2018-05" db="EMBL/GenBank/DDBJ databases">
        <authorList>
            <person name="Lanie J.A."/>
            <person name="Ng W.-L."/>
            <person name="Kazmierczak K.M."/>
            <person name="Andrzejewski T.M."/>
            <person name="Davidsen T.M."/>
            <person name="Wayne K.J."/>
            <person name="Tettelin H."/>
            <person name="Glass J.I."/>
            <person name="Rusch D."/>
            <person name="Podicherti R."/>
            <person name="Tsui H.-C.T."/>
            <person name="Winkler M.E."/>
        </authorList>
    </citation>
    <scope>NUCLEOTIDE SEQUENCE</scope>
</reference>
<dbReference type="EC" id="3.2.2.27" evidence="3"/>
<keyword evidence="7" id="KW-0227">DNA damage</keyword>
<dbReference type="InterPro" id="IPR036895">
    <property type="entry name" value="Uracil-DNA_glycosylase-like_sf"/>
</dbReference>
<evidence type="ECO:0000256" key="3">
    <source>
        <dbReference type="ARBA" id="ARBA00012030"/>
    </source>
</evidence>
<dbReference type="EMBL" id="UINC01004535">
    <property type="protein sequence ID" value="SVA15040.1"/>
    <property type="molecule type" value="Genomic_DNA"/>
</dbReference>
<proteinExistence type="inferred from homology"/>
<keyword evidence="5" id="KW-0004">4Fe-4S</keyword>
<dbReference type="SMART" id="SM00986">
    <property type="entry name" value="UDG"/>
    <property type="match status" value="1"/>
</dbReference>
<evidence type="ECO:0000256" key="6">
    <source>
        <dbReference type="ARBA" id="ARBA00022723"/>
    </source>
</evidence>
<keyword evidence="11" id="KW-0234">DNA repair</keyword>
<dbReference type="InterPro" id="IPR005273">
    <property type="entry name" value="Ura-DNA_glyco_family4"/>
</dbReference>
<dbReference type="InterPro" id="IPR051536">
    <property type="entry name" value="UDG_Type-4/5"/>
</dbReference>
<dbReference type="GO" id="GO:0046872">
    <property type="term" value="F:metal ion binding"/>
    <property type="evidence" value="ECO:0007669"/>
    <property type="project" value="UniProtKB-KW"/>
</dbReference>
<dbReference type="PANTHER" id="PTHR33693:SF1">
    <property type="entry name" value="TYPE-4 URACIL-DNA GLYCOSYLASE"/>
    <property type="match status" value="1"/>
</dbReference>
<evidence type="ECO:0000256" key="7">
    <source>
        <dbReference type="ARBA" id="ARBA00022763"/>
    </source>
</evidence>
<feature type="domain" description="Uracil-DNA glycosylase-like" evidence="12">
    <location>
        <begin position="63"/>
        <end position="209"/>
    </location>
</feature>
<organism evidence="13">
    <name type="scientific">marine metagenome</name>
    <dbReference type="NCBI Taxonomy" id="408172"/>
    <lineage>
        <taxon>unclassified sequences</taxon>
        <taxon>metagenomes</taxon>
        <taxon>ecological metagenomes</taxon>
    </lineage>
</organism>
<evidence type="ECO:0000256" key="8">
    <source>
        <dbReference type="ARBA" id="ARBA00022801"/>
    </source>
</evidence>
<dbReference type="PANTHER" id="PTHR33693">
    <property type="entry name" value="TYPE-5 URACIL-DNA GLYCOSYLASE"/>
    <property type="match status" value="1"/>
</dbReference>
<dbReference type="Gene3D" id="3.40.470.10">
    <property type="entry name" value="Uracil-DNA glycosylase-like domain"/>
    <property type="match status" value="1"/>
</dbReference>
<comment type="catalytic activity">
    <reaction evidence="1">
        <text>Hydrolyzes single-stranded DNA or mismatched double-stranded DNA and polynucleotides, releasing free uracil.</text>
        <dbReference type="EC" id="3.2.2.27"/>
    </reaction>
</comment>
<evidence type="ECO:0000259" key="12">
    <source>
        <dbReference type="SMART" id="SM00986"/>
    </source>
</evidence>
<dbReference type="SUPFAM" id="SSF52141">
    <property type="entry name" value="Uracil-DNA glycosylase-like"/>
    <property type="match status" value="1"/>
</dbReference>
<dbReference type="GO" id="GO:0051539">
    <property type="term" value="F:4 iron, 4 sulfur cluster binding"/>
    <property type="evidence" value="ECO:0007669"/>
    <property type="project" value="UniProtKB-KW"/>
</dbReference>
<dbReference type="GO" id="GO:0006281">
    <property type="term" value="P:DNA repair"/>
    <property type="evidence" value="ECO:0007669"/>
    <property type="project" value="UniProtKB-KW"/>
</dbReference>
<accession>A0A381TG54</accession>
<dbReference type="NCBIfam" id="TIGR00758">
    <property type="entry name" value="UDG_fam4"/>
    <property type="match status" value="1"/>
</dbReference>
<keyword evidence="10" id="KW-0411">Iron-sulfur</keyword>
<dbReference type="GO" id="GO:0004844">
    <property type="term" value="F:uracil DNA N-glycosylase activity"/>
    <property type="evidence" value="ECO:0007669"/>
    <property type="project" value="UniProtKB-EC"/>
</dbReference>
<dbReference type="CDD" id="cd10030">
    <property type="entry name" value="UDG-F4_TTUDGA_SPO1dp_like"/>
    <property type="match status" value="1"/>
</dbReference>
<dbReference type="SMART" id="SM00987">
    <property type="entry name" value="UreE_C"/>
    <property type="match status" value="1"/>
</dbReference>
<evidence type="ECO:0000256" key="10">
    <source>
        <dbReference type="ARBA" id="ARBA00023014"/>
    </source>
</evidence>
<keyword evidence="8" id="KW-0378">Hydrolase</keyword>
<evidence type="ECO:0000256" key="9">
    <source>
        <dbReference type="ARBA" id="ARBA00023004"/>
    </source>
</evidence>
<dbReference type="Pfam" id="PF03167">
    <property type="entry name" value="UDG"/>
    <property type="match status" value="1"/>
</dbReference>
<keyword evidence="6" id="KW-0479">Metal-binding</keyword>
<evidence type="ECO:0000256" key="1">
    <source>
        <dbReference type="ARBA" id="ARBA00001400"/>
    </source>
</evidence>
<sequence>MTNTDQLSGHLQWFKELGVTGVSREPAWRQRGYITVTLENIRAGLGDCTRCKLHDLGRKQIVFGAGDEHAHLMFVGEAPGRDEDIKGVPFVGRAGQLLTKIIESIDLSRESVYIANVIKCRPPQNRNPENDEVETCQPFLFSQIDAIKPKVIVALGAFAAQTLLGSTETISQLRGKVYEYRGASLIPTFHPAFLLRSPTRKRDVWEDMKKAREVLNSSG</sequence>
<comment type="similarity">
    <text evidence="2">Belongs to the uracil-DNA glycosylase (UDG) superfamily. Type 4 (UDGa) family.</text>
</comment>
<dbReference type="InterPro" id="IPR005122">
    <property type="entry name" value="Uracil-DNA_glycosylase-like"/>
</dbReference>
<evidence type="ECO:0000313" key="13">
    <source>
        <dbReference type="EMBL" id="SVA15040.1"/>
    </source>
</evidence>
<name>A0A381TG54_9ZZZZ</name>
<gene>
    <name evidence="13" type="ORF">METZ01_LOCUS67894</name>
</gene>
<evidence type="ECO:0000256" key="2">
    <source>
        <dbReference type="ARBA" id="ARBA00006521"/>
    </source>
</evidence>
<evidence type="ECO:0000256" key="5">
    <source>
        <dbReference type="ARBA" id="ARBA00022485"/>
    </source>
</evidence>
<evidence type="ECO:0000256" key="4">
    <source>
        <dbReference type="ARBA" id="ARBA00019403"/>
    </source>
</evidence>
<protein>
    <recommendedName>
        <fullName evidence="4">Type-4 uracil-DNA glycosylase</fullName>
        <ecNumber evidence="3">3.2.2.27</ecNumber>
    </recommendedName>
</protein>